<keyword evidence="2" id="KW-1185">Reference proteome</keyword>
<evidence type="ECO:0000313" key="1">
    <source>
        <dbReference type="EMBL" id="KAF2707347.1"/>
    </source>
</evidence>
<dbReference type="EMBL" id="MU005774">
    <property type="protein sequence ID" value="KAF2707347.1"/>
    <property type="molecule type" value="Genomic_DNA"/>
</dbReference>
<reference evidence="1" key="1">
    <citation type="journal article" date="2020" name="Stud. Mycol.">
        <title>101 Dothideomycetes genomes: a test case for predicting lifestyles and emergence of pathogens.</title>
        <authorList>
            <person name="Haridas S."/>
            <person name="Albert R."/>
            <person name="Binder M."/>
            <person name="Bloem J."/>
            <person name="Labutti K."/>
            <person name="Salamov A."/>
            <person name="Andreopoulos B."/>
            <person name="Baker S."/>
            <person name="Barry K."/>
            <person name="Bills G."/>
            <person name="Bluhm B."/>
            <person name="Cannon C."/>
            <person name="Castanera R."/>
            <person name="Culley D."/>
            <person name="Daum C."/>
            <person name="Ezra D."/>
            <person name="Gonzalez J."/>
            <person name="Henrissat B."/>
            <person name="Kuo A."/>
            <person name="Liang C."/>
            <person name="Lipzen A."/>
            <person name="Lutzoni F."/>
            <person name="Magnuson J."/>
            <person name="Mondo S."/>
            <person name="Nolan M."/>
            <person name="Ohm R."/>
            <person name="Pangilinan J."/>
            <person name="Park H.-J."/>
            <person name="Ramirez L."/>
            <person name="Alfaro M."/>
            <person name="Sun H."/>
            <person name="Tritt A."/>
            <person name="Yoshinaga Y."/>
            <person name="Zwiers L.-H."/>
            <person name="Turgeon B."/>
            <person name="Goodwin S."/>
            <person name="Spatafora J."/>
            <person name="Crous P."/>
            <person name="Grigoriev I."/>
        </authorList>
    </citation>
    <scope>NUCLEOTIDE SEQUENCE</scope>
    <source>
        <strain evidence="1">CBS 279.74</strain>
    </source>
</reference>
<feature type="non-terminal residue" evidence="1">
    <location>
        <position position="1"/>
    </location>
</feature>
<protein>
    <submittedName>
        <fullName evidence="1">Uncharacterized protein</fullName>
    </submittedName>
</protein>
<dbReference type="Proteomes" id="UP000799428">
    <property type="component" value="Unassembled WGS sequence"/>
</dbReference>
<proteinExistence type="predicted"/>
<gene>
    <name evidence="1" type="ORF">K504DRAFT_383922</name>
</gene>
<accession>A0A6G1K4P6</accession>
<organism evidence="1 2">
    <name type="scientific">Pleomassaria siparia CBS 279.74</name>
    <dbReference type="NCBI Taxonomy" id="1314801"/>
    <lineage>
        <taxon>Eukaryota</taxon>
        <taxon>Fungi</taxon>
        <taxon>Dikarya</taxon>
        <taxon>Ascomycota</taxon>
        <taxon>Pezizomycotina</taxon>
        <taxon>Dothideomycetes</taxon>
        <taxon>Pleosporomycetidae</taxon>
        <taxon>Pleosporales</taxon>
        <taxon>Pleomassariaceae</taxon>
        <taxon>Pleomassaria</taxon>
    </lineage>
</organism>
<sequence>KAVELSKEEPVVFTLYVQYLYTGSIPLREVAEKHTKNGMEAGAEEGEASDHESIPTCCAVSLYVF</sequence>
<dbReference type="AlphaFoldDB" id="A0A6G1K4P6"/>
<evidence type="ECO:0000313" key="2">
    <source>
        <dbReference type="Proteomes" id="UP000799428"/>
    </source>
</evidence>
<name>A0A6G1K4P6_9PLEO</name>